<dbReference type="SUPFAM" id="SSF47741">
    <property type="entry name" value="CO dehydrogenase ISP C-domain like"/>
    <property type="match status" value="1"/>
</dbReference>
<sequence>MKLNVNGADVDVDDRFATSPLLWVLRDVLELTGTKYGCGIGFCAACTVLIDGRNTKSCQTPAETAVGKAITTVEGVSGLVVEAVRDAWRRGNVVQCGYCQPGQTLAATALLTADPSPDDAAIGSWMNGNLCRCGTYPRIRKAIGEASEALATAWSLPENSATKRSGSG</sequence>
<dbReference type="RefSeq" id="WP_144643329.1">
    <property type="nucleotide sequence ID" value="NZ_BNAX01000037.1"/>
</dbReference>
<dbReference type="InterPro" id="IPR051452">
    <property type="entry name" value="Diverse_Oxidoreductases"/>
</dbReference>
<organism evidence="7 8">
    <name type="scientific">Amycolatopsis acidiphila</name>
    <dbReference type="NCBI Taxonomy" id="715473"/>
    <lineage>
        <taxon>Bacteria</taxon>
        <taxon>Bacillati</taxon>
        <taxon>Actinomycetota</taxon>
        <taxon>Actinomycetes</taxon>
        <taxon>Pseudonocardiales</taxon>
        <taxon>Pseudonocardiaceae</taxon>
        <taxon>Amycolatopsis</taxon>
    </lineage>
</organism>
<evidence type="ECO:0000256" key="4">
    <source>
        <dbReference type="ARBA" id="ARBA00023004"/>
    </source>
</evidence>
<dbReference type="GO" id="GO:0016491">
    <property type="term" value="F:oxidoreductase activity"/>
    <property type="evidence" value="ECO:0007669"/>
    <property type="project" value="UniProtKB-KW"/>
</dbReference>
<evidence type="ECO:0000256" key="3">
    <source>
        <dbReference type="ARBA" id="ARBA00023002"/>
    </source>
</evidence>
<dbReference type="Pfam" id="PF01799">
    <property type="entry name" value="Fer2_2"/>
    <property type="match status" value="1"/>
</dbReference>
<dbReference type="GO" id="GO:0051537">
    <property type="term" value="F:2 iron, 2 sulfur cluster binding"/>
    <property type="evidence" value="ECO:0007669"/>
    <property type="project" value="UniProtKB-KW"/>
</dbReference>
<dbReference type="Pfam" id="PF00111">
    <property type="entry name" value="Fer2"/>
    <property type="match status" value="1"/>
</dbReference>
<dbReference type="Gene3D" id="3.10.20.30">
    <property type="match status" value="1"/>
</dbReference>
<dbReference type="EMBL" id="VJZA01000072">
    <property type="protein sequence ID" value="TVT17805.1"/>
    <property type="molecule type" value="Genomic_DNA"/>
</dbReference>
<dbReference type="PROSITE" id="PS00197">
    <property type="entry name" value="2FE2S_FER_1"/>
    <property type="match status" value="1"/>
</dbReference>
<keyword evidence="8" id="KW-1185">Reference proteome</keyword>
<gene>
    <name evidence="7" type="ORF">FNH06_30200</name>
</gene>
<protein>
    <submittedName>
        <fullName evidence="7">(2Fe-2S)-binding protein</fullName>
    </submittedName>
</protein>
<dbReference type="AlphaFoldDB" id="A0A558A0M1"/>
<evidence type="ECO:0000256" key="2">
    <source>
        <dbReference type="ARBA" id="ARBA00022723"/>
    </source>
</evidence>
<dbReference type="OrthoDB" id="159930at2"/>
<dbReference type="InterPro" id="IPR006058">
    <property type="entry name" value="2Fe2S_fd_BS"/>
</dbReference>
<keyword evidence="1" id="KW-0001">2Fe-2S</keyword>
<reference evidence="7 8" key="1">
    <citation type="submission" date="2019-07" db="EMBL/GenBank/DDBJ databases">
        <title>New species of Amycolatopsis and Streptomyces.</title>
        <authorList>
            <person name="Duangmal K."/>
            <person name="Teo W.F.A."/>
            <person name="Lipun K."/>
        </authorList>
    </citation>
    <scope>NUCLEOTIDE SEQUENCE [LARGE SCALE GENOMIC DNA]</scope>
    <source>
        <strain evidence="7 8">JCM 30562</strain>
    </source>
</reference>
<evidence type="ECO:0000256" key="5">
    <source>
        <dbReference type="ARBA" id="ARBA00023014"/>
    </source>
</evidence>
<name>A0A558A0M1_9PSEU</name>
<keyword evidence="3" id="KW-0560">Oxidoreductase</keyword>
<dbReference type="InterPro" id="IPR036010">
    <property type="entry name" value="2Fe-2S_ferredoxin-like_sf"/>
</dbReference>
<dbReference type="Proteomes" id="UP000318578">
    <property type="component" value="Unassembled WGS sequence"/>
</dbReference>
<proteinExistence type="predicted"/>
<evidence type="ECO:0000256" key="1">
    <source>
        <dbReference type="ARBA" id="ARBA00022714"/>
    </source>
</evidence>
<evidence type="ECO:0000313" key="8">
    <source>
        <dbReference type="Proteomes" id="UP000318578"/>
    </source>
</evidence>
<dbReference type="PROSITE" id="PS51085">
    <property type="entry name" value="2FE2S_FER_2"/>
    <property type="match status" value="1"/>
</dbReference>
<dbReference type="Gene3D" id="1.10.150.120">
    <property type="entry name" value="[2Fe-2S]-binding domain"/>
    <property type="match status" value="1"/>
</dbReference>
<keyword evidence="5" id="KW-0411">Iron-sulfur</keyword>
<keyword evidence="4" id="KW-0408">Iron</keyword>
<dbReference type="PANTHER" id="PTHR44379:SF2">
    <property type="entry name" value="BLR6218 PROTEIN"/>
    <property type="match status" value="1"/>
</dbReference>
<keyword evidence="2" id="KW-0479">Metal-binding</keyword>
<dbReference type="SUPFAM" id="SSF54292">
    <property type="entry name" value="2Fe-2S ferredoxin-like"/>
    <property type="match status" value="1"/>
</dbReference>
<dbReference type="InterPro" id="IPR036884">
    <property type="entry name" value="2Fe-2S-bd_dom_sf"/>
</dbReference>
<dbReference type="GO" id="GO:0046872">
    <property type="term" value="F:metal ion binding"/>
    <property type="evidence" value="ECO:0007669"/>
    <property type="project" value="UniProtKB-KW"/>
</dbReference>
<evidence type="ECO:0000259" key="6">
    <source>
        <dbReference type="PROSITE" id="PS51085"/>
    </source>
</evidence>
<feature type="domain" description="2Fe-2S ferredoxin-type" evidence="6">
    <location>
        <begin position="1"/>
        <end position="76"/>
    </location>
</feature>
<accession>A0A558A0M1</accession>
<evidence type="ECO:0000313" key="7">
    <source>
        <dbReference type="EMBL" id="TVT17805.1"/>
    </source>
</evidence>
<comment type="caution">
    <text evidence="7">The sequence shown here is derived from an EMBL/GenBank/DDBJ whole genome shotgun (WGS) entry which is preliminary data.</text>
</comment>
<dbReference type="InterPro" id="IPR001041">
    <property type="entry name" value="2Fe-2S_ferredoxin-type"/>
</dbReference>
<dbReference type="InterPro" id="IPR002888">
    <property type="entry name" value="2Fe-2S-bd"/>
</dbReference>
<dbReference type="InterPro" id="IPR012675">
    <property type="entry name" value="Beta-grasp_dom_sf"/>
</dbReference>
<dbReference type="PANTHER" id="PTHR44379">
    <property type="entry name" value="OXIDOREDUCTASE WITH IRON-SULFUR SUBUNIT"/>
    <property type="match status" value="1"/>
</dbReference>